<evidence type="ECO:0000313" key="9">
    <source>
        <dbReference type="EMBL" id="VEU21490.1"/>
    </source>
</evidence>
<dbReference type="AlphaFoldDB" id="A0A448YKQ9"/>
<sequence>MAKFKRSNKRSYQSHDKSSTGDQPQIQFQLGVERRRVTVRKFRKLKLVDIREYYQKDGAWLPGTKGISLTEEQWGVLVSKIADINEALQNIDHEELLAKKESEEKDTDSDEEDDVGEDAAEDDDEQEEDLEGVEFEDVVDERPAKRQRVRR</sequence>
<dbReference type="GO" id="GO:0003713">
    <property type="term" value="F:transcription coactivator activity"/>
    <property type="evidence" value="ECO:0007669"/>
    <property type="project" value="InterPro"/>
</dbReference>
<evidence type="ECO:0000256" key="1">
    <source>
        <dbReference type="ARBA" id="ARBA00004123"/>
    </source>
</evidence>
<evidence type="ECO:0000259" key="8">
    <source>
        <dbReference type="Pfam" id="PF02229"/>
    </source>
</evidence>
<dbReference type="InterPro" id="IPR045125">
    <property type="entry name" value="Sub1/Tcp4-like"/>
</dbReference>
<dbReference type="Pfam" id="PF02229">
    <property type="entry name" value="PC4"/>
    <property type="match status" value="1"/>
</dbReference>
<dbReference type="GO" id="GO:0005634">
    <property type="term" value="C:nucleus"/>
    <property type="evidence" value="ECO:0007669"/>
    <property type="project" value="UniProtKB-SubCell"/>
</dbReference>
<keyword evidence="10" id="KW-1185">Reference proteome</keyword>
<organism evidence="9 10">
    <name type="scientific">Brettanomyces naardenensis</name>
    <name type="common">Yeast</name>
    <dbReference type="NCBI Taxonomy" id="13370"/>
    <lineage>
        <taxon>Eukaryota</taxon>
        <taxon>Fungi</taxon>
        <taxon>Dikarya</taxon>
        <taxon>Ascomycota</taxon>
        <taxon>Saccharomycotina</taxon>
        <taxon>Pichiomycetes</taxon>
        <taxon>Pichiales</taxon>
        <taxon>Pichiaceae</taxon>
        <taxon>Brettanomyces</taxon>
    </lineage>
</organism>
<feature type="region of interest" description="Disordered" evidence="7">
    <location>
        <begin position="1"/>
        <end position="27"/>
    </location>
</feature>
<feature type="region of interest" description="Disordered" evidence="7">
    <location>
        <begin position="95"/>
        <end position="151"/>
    </location>
</feature>
<protein>
    <submittedName>
        <fullName evidence="9">DEKNAAC102444</fullName>
    </submittedName>
</protein>
<keyword evidence="5" id="KW-0804">Transcription</keyword>
<feature type="domain" description="Transcriptional coactivator p15 (PC4) C-terminal" evidence="8">
    <location>
        <begin position="33"/>
        <end position="78"/>
    </location>
</feature>
<comment type="subcellular location">
    <subcellularLocation>
        <location evidence="1">Nucleus</location>
    </subcellularLocation>
</comment>
<dbReference type="EMBL" id="CAACVR010000012">
    <property type="protein sequence ID" value="VEU21490.1"/>
    <property type="molecule type" value="Genomic_DNA"/>
</dbReference>
<evidence type="ECO:0000256" key="4">
    <source>
        <dbReference type="ARBA" id="ARBA00023125"/>
    </source>
</evidence>
<keyword evidence="6" id="KW-0539">Nucleus</keyword>
<dbReference type="STRING" id="13370.A0A448YKQ9"/>
<evidence type="ECO:0000256" key="5">
    <source>
        <dbReference type="ARBA" id="ARBA00023163"/>
    </source>
</evidence>
<dbReference type="GO" id="GO:0003677">
    <property type="term" value="F:DNA binding"/>
    <property type="evidence" value="ECO:0007669"/>
    <property type="project" value="UniProtKB-KW"/>
</dbReference>
<comment type="similarity">
    <text evidence="2">Belongs to the transcriptional coactivator PC4 family.</text>
</comment>
<evidence type="ECO:0000313" key="10">
    <source>
        <dbReference type="Proteomes" id="UP000290900"/>
    </source>
</evidence>
<evidence type="ECO:0000256" key="3">
    <source>
        <dbReference type="ARBA" id="ARBA00023015"/>
    </source>
</evidence>
<dbReference type="Proteomes" id="UP000290900">
    <property type="component" value="Unassembled WGS sequence"/>
</dbReference>
<dbReference type="GO" id="GO:0060261">
    <property type="term" value="P:positive regulation of transcription initiation by RNA polymerase II"/>
    <property type="evidence" value="ECO:0007669"/>
    <property type="project" value="InterPro"/>
</dbReference>
<dbReference type="InterPro" id="IPR003173">
    <property type="entry name" value="PC4_C"/>
</dbReference>
<keyword evidence="4" id="KW-0238">DNA-binding</keyword>
<accession>A0A448YKQ9</accession>
<reference evidence="9 10" key="1">
    <citation type="submission" date="2018-12" db="EMBL/GenBank/DDBJ databases">
        <authorList>
            <person name="Tiukova I."/>
            <person name="Dainat J."/>
        </authorList>
    </citation>
    <scope>NUCLEOTIDE SEQUENCE [LARGE SCALE GENOMIC DNA]</scope>
</reference>
<feature type="compositionally biased region" description="Acidic residues" evidence="7">
    <location>
        <begin position="104"/>
        <end position="139"/>
    </location>
</feature>
<evidence type="ECO:0000256" key="2">
    <source>
        <dbReference type="ARBA" id="ARBA00009001"/>
    </source>
</evidence>
<proteinExistence type="inferred from homology"/>
<evidence type="ECO:0000256" key="7">
    <source>
        <dbReference type="SAM" id="MobiDB-lite"/>
    </source>
</evidence>
<gene>
    <name evidence="9" type="ORF">BRENAR_LOCUS2223</name>
</gene>
<keyword evidence="3" id="KW-0805">Transcription regulation</keyword>
<dbReference type="InterPro" id="IPR009044">
    <property type="entry name" value="ssDNA-bd_transcriptional_reg"/>
</dbReference>
<dbReference type="Gene3D" id="2.30.31.10">
    <property type="entry name" value="Transcriptional Coactivator Pc4, Chain A"/>
    <property type="match status" value="1"/>
</dbReference>
<dbReference type="SUPFAM" id="SSF54447">
    <property type="entry name" value="ssDNA-binding transcriptional regulator domain"/>
    <property type="match status" value="1"/>
</dbReference>
<name>A0A448YKQ9_BRENA</name>
<dbReference type="OrthoDB" id="2505440at2759"/>
<evidence type="ECO:0000256" key="6">
    <source>
        <dbReference type="ARBA" id="ARBA00023242"/>
    </source>
</evidence>
<dbReference type="InParanoid" id="A0A448YKQ9"/>
<dbReference type="PANTHER" id="PTHR13215">
    <property type="entry name" value="RNA POLYMERASE II TRANSCRIPTIONAL COACTIVATOR"/>
    <property type="match status" value="1"/>
</dbReference>